<evidence type="ECO:0000256" key="6">
    <source>
        <dbReference type="ARBA" id="ARBA00022801"/>
    </source>
</evidence>
<dbReference type="GO" id="GO:0061578">
    <property type="term" value="F:K63-linked deubiquitinase activity"/>
    <property type="evidence" value="ECO:0007669"/>
    <property type="project" value="InterPro"/>
</dbReference>
<evidence type="ECO:0000256" key="8">
    <source>
        <dbReference type="ARBA" id="ARBA00023049"/>
    </source>
</evidence>
<organism evidence="11 12">
    <name type="scientific">Leptotrombidium deliense</name>
    <dbReference type="NCBI Taxonomy" id="299467"/>
    <lineage>
        <taxon>Eukaryota</taxon>
        <taxon>Metazoa</taxon>
        <taxon>Ecdysozoa</taxon>
        <taxon>Arthropoda</taxon>
        <taxon>Chelicerata</taxon>
        <taxon>Arachnida</taxon>
        <taxon>Acari</taxon>
        <taxon>Acariformes</taxon>
        <taxon>Trombidiformes</taxon>
        <taxon>Prostigmata</taxon>
        <taxon>Anystina</taxon>
        <taxon>Parasitengona</taxon>
        <taxon>Trombiculoidea</taxon>
        <taxon>Trombiculidae</taxon>
        <taxon>Leptotrombidium</taxon>
    </lineage>
</organism>
<reference evidence="11 12" key="1">
    <citation type="journal article" date="2018" name="Gigascience">
        <title>Genomes of trombidid mites reveal novel predicted allergens and laterally-transferred genes associated with secondary metabolism.</title>
        <authorList>
            <person name="Dong X."/>
            <person name="Chaisiri K."/>
            <person name="Xia D."/>
            <person name="Armstrong S.D."/>
            <person name="Fang Y."/>
            <person name="Donnelly M.J."/>
            <person name="Kadowaki T."/>
            <person name="McGarry J.W."/>
            <person name="Darby A.C."/>
            <person name="Makepeace B.L."/>
        </authorList>
    </citation>
    <scope>NUCLEOTIDE SEQUENCE [LARGE SCALE GENOMIC DNA]</scope>
    <source>
        <strain evidence="11">UoL-UT</strain>
    </source>
</reference>
<dbReference type="SMART" id="SM00232">
    <property type="entry name" value="JAB_MPN"/>
    <property type="match status" value="1"/>
</dbReference>
<dbReference type="InterPro" id="IPR037518">
    <property type="entry name" value="MPN"/>
</dbReference>
<proteinExistence type="inferred from homology"/>
<dbReference type="SUPFAM" id="SSF102712">
    <property type="entry name" value="JAB1/MPN domain"/>
    <property type="match status" value="1"/>
</dbReference>
<dbReference type="FunFam" id="3.40.140.10:FF:000010">
    <property type="entry name" value="AMSH-like protease isoform X1"/>
    <property type="match status" value="1"/>
</dbReference>
<dbReference type="Gene3D" id="3.40.140.10">
    <property type="entry name" value="Cytidine Deaminase, domain 2"/>
    <property type="match status" value="1"/>
</dbReference>
<keyword evidence="5" id="KW-0833">Ubl conjugation pathway</keyword>
<keyword evidence="9" id="KW-0175">Coiled coil</keyword>
<dbReference type="STRING" id="299467.A0A443SS75"/>
<evidence type="ECO:0000256" key="9">
    <source>
        <dbReference type="SAM" id="Coils"/>
    </source>
</evidence>
<gene>
    <name evidence="11" type="ORF">B4U80_00443</name>
</gene>
<dbReference type="PANTHER" id="PTHR12947">
    <property type="entry name" value="AMSH-LIKE PROTEASE"/>
    <property type="match status" value="1"/>
</dbReference>
<evidence type="ECO:0000256" key="2">
    <source>
        <dbReference type="ARBA" id="ARBA00010981"/>
    </source>
</evidence>
<name>A0A443SS75_9ACAR</name>
<dbReference type="Proteomes" id="UP000288716">
    <property type="component" value="Unassembled WGS sequence"/>
</dbReference>
<dbReference type="Pfam" id="PF01398">
    <property type="entry name" value="JAB"/>
    <property type="match status" value="1"/>
</dbReference>
<dbReference type="VEuPathDB" id="VectorBase:LDEU001633"/>
<dbReference type="InterPro" id="IPR044098">
    <property type="entry name" value="STAMBP/STALP-like_MPN"/>
</dbReference>
<protein>
    <submittedName>
        <fullName evidence="11">STAM-binding protein-like protein</fullName>
    </submittedName>
</protein>
<dbReference type="InterPro" id="IPR015063">
    <property type="entry name" value="USP8_dimer"/>
</dbReference>
<evidence type="ECO:0000256" key="1">
    <source>
        <dbReference type="ARBA" id="ARBA00001947"/>
    </source>
</evidence>
<comment type="caution">
    <text evidence="11">The sequence shown here is derived from an EMBL/GenBank/DDBJ whole genome shotgun (WGS) entry which is preliminary data.</text>
</comment>
<evidence type="ECO:0000313" key="11">
    <source>
        <dbReference type="EMBL" id="RWS30406.1"/>
    </source>
</evidence>
<sequence>MDPSLRMKQLTEASKTLSVDPKFPIRLYFRSGKEMLRMATIYKDEGFHEKAFILYMKYITLFVEKLRAHPQFKEASASDKKLVKEKCAEVFPIAEELKTIIKRKYEEEYKQWLIEKRQKEEKEREMLLKFEKENELKKQRKEALEKEQIMMKFQEAKERFATNDLTPSAPVAEEIESEGFAEVIANNSRKDSTPSIDRSTKPSHLLSFSHDDKLRKISIPSSLVQKFLLVAQFNTSKNIETCGILAGKLSQNCFTITHVLIPSQQGTSDSCQTAKEEVVFAYQDENDLMTLGWIHTHPSQSAFMSSIDLHTHCSYQLMMSEAIAIVCAPKFDQVGIFSLTPNYGLNFISKCTETGFHPHPSEPTIYEESKHIIFDNKPVEVVDLR</sequence>
<evidence type="ECO:0000259" key="10">
    <source>
        <dbReference type="PROSITE" id="PS50249"/>
    </source>
</evidence>
<dbReference type="AlphaFoldDB" id="A0A443SS75"/>
<feature type="domain" description="MPN" evidence="10">
    <location>
        <begin position="217"/>
        <end position="345"/>
    </location>
</feature>
<dbReference type="GO" id="GO:0046872">
    <property type="term" value="F:metal ion binding"/>
    <property type="evidence" value="ECO:0007669"/>
    <property type="project" value="UniProtKB-KW"/>
</dbReference>
<keyword evidence="8" id="KW-0482">Metalloprotease</keyword>
<dbReference type="GO" id="GO:0070536">
    <property type="term" value="P:protein K63-linked deubiquitination"/>
    <property type="evidence" value="ECO:0007669"/>
    <property type="project" value="InterPro"/>
</dbReference>
<keyword evidence="12" id="KW-1185">Reference proteome</keyword>
<keyword evidence="7" id="KW-0862">Zinc</keyword>
<keyword evidence="6" id="KW-0378">Hydrolase</keyword>
<dbReference type="OrthoDB" id="3640at2759"/>
<evidence type="ECO:0000256" key="7">
    <source>
        <dbReference type="ARBA" id="ARBA00022833"/>
    </source>
</evidence>
<keyword evidence="3" id="KW-0645">Protease</keyword>
<evidence type="ECO:0000256" key="4">
    <source>
        <dbReference type="ARBA" id="ARBA00022723"/>
    </source>
</evidence>
<dbReference type="InterPro" id="IPR000555">
    <property type="entry name" value="JAMM/MPN+_dom"/>
</dbReference>
<accession>A0A443SS75</accession>
<dbReference type="GO" id="GO:0006508">
    <property type="term" value="P:proteolysis"/>
    <property type="evidence" value="ECO:0007669"/>
    <property type="project" value="UniProtKB-KW"/>
</dbReference>
<dbReference type="SUPFAM" id="SSF140856">
    <property type="entry name" value="USP8 N-terminal domain-like"/>
    <property type="match status" value="1"/>
</dbReference>
<evidence type="ECO:0000256" key="3">
    <source>
        <dbReference type="ARBA" id="ARBA00022670"/>
    </source>
</evidence>
<dbReference type="CDD" id="cd08066">
    <property type="entry name" value="MPN_AMSH_like"/>
    <property type="match status" value="1"/>
</dbReference>
<dbReference type="Gene3D" id="1.20.58.80">
    <property type="entry name" value="Phosphotransferase system, lactose/cellobiose-type IIA subunit"/>
    <property type="match status" value="1"/>
</dbReference>
<dbReference type="EMBL" id="NCKV01000517">
    <property type="protein sequence ID" value="RWS30406.1"/>
    <property type="molecule type" value="Genomic_DNA"/>
</dbReference>
<dbReference type="GO" id="GO:0005768">
    <property type="term" value="C:endosome"/>
    <property type="evidence" value="ECO:0007669"/>
    <property type="project" value="TreeGrafter"/>
</dbReference>
<dbReference type="GO" id="GO:0016020">
    <property type="term" value="C:membrane"/>
    <property type="evidence" value="ECO:0007669"/>
    <property type="project" value="TreeGrafter"/>
</dbReference>
<comment type="cofactor">
    <cofactor evidence="1">
        <name>Zn(2+)</name>
        <dbReference type="ChEBI" id="CHEBI:29105"/>
    </cofactor>
</comment>
<dbReference type="PANTHER" id="PTHR12947:SF13">
    <property type="entry name" value="FI19924P1"/>
    <property type="match status" value="1"/>
</dbReference>
<dbReference type="GO" id="GO:0140492">
    <property type="term" value="F:metal-dependent deubiquitinase activity"/>
    <property type="evidence" value="ECO:0007669"/>
    <property type="project" value="InterPro"/>
</dbReference>
<keyword evidence="4" id="KW-0479">Metal-binding</keyword>
<evidence type="ECO:0000256" key="5">
    <source>
        <dbReference type="ARBA" id="ARBA00022786"/>
    </source>
</evidence>
<dbReference type="Pfam" id="PF08969">
    <property type="entry name" value="USP8_dimer"/>
    <property type="match status" value="1"/>
</dbReference>
<comment type="similarity">
    <text evidence="2">Belongs to the peptidase M67C family.</text>
</comment>
<feature type="coiled-coil region" evidence="9">
    <location>
        <begin position="102"/>
        <end position="147"/>
    </location>
</feature>
<dbReference type="PROSITE" id="PS50249">
    <property type="entry name" value="MPN"/>
    <property type="match status" value="1"/>
</dbReference>
<evidence type="ECO:0000313" key="12">
    <source>
        <dbReference type="Proteomes" id="UP000288716"/>
    </source>
</evidence>